<organism evidence="5 6">
    <name type="scientific">Herbaspirillum rhizosphaerae</name>
    <dbReference type="NCBI Taxonomy" id="346179"/>
    <lineage>
        <taxon>Bacteria</taxon>
        <taxon>Pseudomonadati</taxon>
        <taxon>Pseudomonadota</taxon>
        <taxon>Betaproteobacteria</taxon>
        <taxon>Burkholderiales</taxon>
        <taxon>Oxalobacteraceae</taxon>
        <taxon>Herbaspirillum</taxon>
    </lineage>
</organism>
<accession>A0ABW8ZCJ7</accession>
<dbReference type="SUPFAM" id="SSF55331">
    <property type="entry name" value="Tautomerase/MIF"/>
    <property type="match status" value="1"/>
</dbReference>
<dbReference type="InterPro" id="IPR004370">
    <property type="entry name" value="4-OT-like_dom"/>
</dbReference>
<name>A0ABW8ZCJ7_9BURK</name>
<evidence type="ECO:0000256" key="1">
    <source>
        <dbReference type="ARBA" id="ARBA00006723"/>
    </source>
</evidence>
<comment type="similarity">
    <text evidence="1 3">Belongs to the 4-oxalocrotonate tautomerase family.</text>
</comment>
<proteinExistence type="inferred from homology"/>
<dbReference type="EMBL" id="JAQQFR010000016">
    <property type="protein sequence ID" value="MFL9880884.1"/>
    <property type="molecule type" value="Genomic_DNA"/>
</dbReference>
<keyword evidence="2 3" id="KW-0413">Isomerase</keyword>
<dbReference type="GO" id="GO:0016853">
    <property type="term" value="F:isomerase activity"/>
    <property type="evidence" value="ECO:0007669"/>
    <property type="project" value="UniProtKB-KW"/>
</dbReference>
<evidence type="ECO:0000313" key="6">
    <source>
        <dbReference type="Proteomes" id="UP001629214"/>
    </source>
</evidence>
<sequence length="73" mass="8373">MRLTKIDFTQGENMPTFNIQLFEGRSIEQKRELVKAITEVTCKTLQCGPESVDIIIQDVKKENWATAGKLWSD</sequence>
<dbReference type="InterPro" id="IPR018191">
    <property type="entry name" value="4-OT"/>
</dbReference>
<dbReference type="Gene3D" id="3.30.429.10">
    <property type="entry name" value="Macrophage Migration Inhibitory Factor"/>
    <property type="match status" value="1"/>
</dbReference>
<dbReference type="Proteomes" id="UP001629214">
    <property type="component" value="Unassembled WGS sequence"/>
</dbReference>
<gene>
    <name evidence="5" type="ORF">PQR63_20970</name>
</gene>
<evidence type="ECO:0000256" key="2">
    <source>
        <dbReference type="ARBA" id="ARBA00023235"/>
    </source>
</evidence>
<dbReference type="PANTHER" id="PTHR35530:SF1">
    <property type="entry name" value="2-HYDROXYMUCONATE TAUTOMERASE"/>
    <property type="match status" value="1"/>
</dbReference>
<keyword evidence="6" id="KW-1185">Reference proteome</keyword>
<comment type="caution">
    <text evidence="5">The sequence shown here is derived from an EMBL/GenBank/DDBJ whole genome shotgun (WGS) entry which is preliminary data.</text>
</comment>
<dbReference type="NCBIfam" id="NF001966">
    <property type="entry name" value="PRK00745.1"/>
    <property type="match status" value="1"/>
</dbReference>
<evidence type="ECO:0000256" key="3">
    <source>
        <dbReference type="RuleBase" id="RU362032"/>
    </source>
</evidence>
<dbReference type="NCBIfam" id="TIGR00013">
    <property type="entry name" value="taut"/>
    <property type="match status" value="1"/>
</dbReference>
<protein>
    <recommendedName>
        <fullName evidence="3">Tautomerase</fullName>
        <ecNumber evidence="3">5.3.2.-</ecNumber>
    </recommendedName>
</protein>
<evidence type="ECO:0000313" key="5">
    <source>
        <dbReference type="EMBL" id="MFL9880884.1"/>
    </source>
</evidence>
<dbReference type="PANTHER" id="PTHR35530">
    <property type="entry name" value="TAUTOMERASE-RELATED"/>
    <property type="match status" value="1"/>
</dbReference>
<dbReference type="Pfam" id="PF01361">
    <property type="entry name" value="Tautomerase"/>
    <property type="match status" value="1"/>
</dbReference>
<dbReference type="EC" id="5.3.2.-" evidence="3"/>
<evidence type="ECO:0000259" key="4">
    <source>
        <dbReference type="Pfam" id="PF01361"/>
    </source>
</evidence>
<feature type="domain" description="4-oxalocrotonate tautomerase-like" evidence="4">
    <location>
        <begin position="15"/>
        <end position="71"/>
    </location>
</feature>
<reference evidence="5 6" key="1">
    <citation type="journal article" date="2024" name="Chem. Sci.">
        <title>Discovery of megapolipeptins by genome mining of a Burkholderiales bacteria collection.</title>
        <authorList>
            <person name="Paulo B.S."/>
            <person name="Recchia M.J.J."/>
            <person name="Lee S."/>
            <person name="Fergusson C.H."/>
            <person name="Romanowski S.B."/>
            <person name="Hernandez A."/>
            <person name="Krull N."/>
            <person name="Liu D.Y."/>
            <person name="Cavanagh H."/>
            <person name="Bos A."/>
            <person name="Gray C.A."/>
            <person name="Murphy B.T."/>
            <person name="Linington R.G."/>
            <person name="Eustaquio A.S."/>
        </authorList>
    </citation>
    <scope>NUCLEOTIDE SEQUENCE [LARGE SCALE GENOMIC DNA]</scope>
    <source>
        <strain evidence="5 6">RL21-008-BIB-B</strain>
    </source>
</reference>
<dbReference type="InterPro" id="IPR014347">
    <property type="entry name" value="Tautomerase/MIF_sf"/>
</dbReference>
<dbReference type="RefSeq" id="WP_408169886.1">
    <property type="nucleotide sequence ID" value="NZ_JAQQFR010000016.1"/>
</dbReference>